<keyword evidence="2" id="KW-1185">Reference proteome</keyword>
<name>A0AAG5DTD7_ANOAO</name>
<dbReference type="Proteomes" id="UP000075880">
    <property type="component" value="Unassembled WGS sequence"/>
</dbReference>
<dbReference type="EnsemblMetazoa" id="ENSAATROPT015996">
    <property type="protein sequence ID" value="ENSAATROPP014049"/>
    <property type="gene ID" value="ENSAATROPG013089"/>
</dbReference>
<dbReference type="AlphaFoldDB" id="A0AAG5DTD7"/>
<proteinExistence type="predicted"/>
<evidence type="ECO:0000313" key="1">
    <source>
        <dbReference type="EnsemblMetazoa" id="ENSAATROPP014049"/>
    </source>
</evidence>
<sequence length="217" mass="23700">MRYSSLERRVGIEFIGVIDEDILEVHVLGVEVAEVDVTVQRISERQIVDVLRARSNTARVGVIVGRELLHLRGVVRGHDEVERHFVAARETLRQEQAVGEAAMGLGVVQNELLATVVRRHDLLVQVSVSRAVADAVVEVAGVADDRVLASDEVVQVLVNLDEVLLQVLQLLEVVELGAHVHTNDALAGGLGVHIQSVGEWLVVDALLAGEHREIEEL</sequence>
<accession>A0AAG5DTD7</accession>
<protein>
    <submittedName>
        <fullName evidence="1">Uncharacterized protein</fullName>
    </submittedName>
</protein>
<organism evidence="1 2">
    <name type="scientific">Anopheles atroparvus</name>
    <name type="common">European mosquito</name>
    <dbReference type="NCBI Taxonomy" id="41427"/>
    <lineage>
        <taxon>Eukaryota</taxon>
        <taxon>Metazoa</taxon>
        <taxon>Ecdysozoa</taxon>
        <taxon>Arthropoda</taxon>
        <taxon>Hexapoda</taxon>
        <taxon>Insecta</taxon>
        <taxon>Pterygota</taxon>
        <taxon>Neoptera</taxon>
        <taxon>Endopterygota</taxon>
        <taxon>Diptera</taxon>
        <taxon>Nematocera</taxon>
        <taxon>Culicoidea</taxon>
        <taxon>Culicidae</taxon>
        <taxon>Anophelinae</taxon>
        <taxon>Anopheles</taxon>
    </lineage>
</organism>
<evidence type="ECO:0000313" key="2">
    <source>
        <dbReference type="Proteomes" id="UP000075880"/>
    </source>
</evidence>
<reference evidence="1" key="1">
    <citation type="submission" date="2024-04" db="UniProtKB">
        <authorList>
            <consortium name="EnsemblMetazoa"/>
        </authorList>
    </citation>
    <scope>IDENTIFICATION</scope>
    <source>
        <strain evidence="1">EBRO</strain>
    </source>
</reference>